<dbReference type="PANTHER" id="PTHR14592">
    <property type="entry name" value="UNCHARACTERIZED FAM3"/>
    <property type="match status" value="1"/>
</dbReference>
<feature type="transmembrane region" description="Helical" evidence="8">
    <location>
        <begin position="12"/>
        <end position="29"/>
    </location>
</feature>
<organism evidence="10 11">
    <name type="scientific">Lates calcarifer</name>
    <name type="common">Barramundi</name>
    <name type="synonym">Holocentrus calcarifer</name>
    <dbReference type="NCBI Taxonomy" id="8187"/>
    <lineage>
        <taxon>Eukaryota</taxon>
        <taxon>Metazoa</taxon>
        <taxon>Chordata</taxon>
        <taxon>Craniata</taxon>
        <taxon>Vertebrata</taxon>
        <taxon>Euteleostomi</taxon>
        <taxon>Actinopterygii</taxon>
        <taxon>Neopterygii</taxon>
        <taxon>Teleostei</taxon>
        <taxon>Neoteleostei</taxon>
        <taxon>Acanthomorphata</taxon>
        <taxon>Carangaria</taxon>
        <taxon>Carangaria incertae sedis</taxon>
        <taxon>Centropomidae</taxon>
        <taxon>Lates</taxon>
    </lineage>
</organism>
<evidence type="ECO:0000259" key="9">
    <source>
        <dbReference type="Pfam" id="PF15711"/>
    </source>
</evidence>
<feature type="domain" description="ILEI/PANDER" evidence="9">
    <location>
        <begin position="111"/>
        <end position="198"/>
    </location>
</feature>
<accession>A0AAJ8DS41</accession>
<comment type="similarity">
    <text evidence="2">Belongs to the FAM3 family.</text>
</comment>
<keyword evidence="3" id="KW-0964">Secreted</keyword>
<evidence type="ECO:0000256" key="6">
    <source>
        <dbReference type="ARBA" id="ARBA00023157"/>
    </source>
</evidence>
<protein>
    <submittedName>
        <fullName evidence="11">Protein FAM3C isoform X2</fullName>
    </submittedName>
</protein>
<dbReference type="PROSITE" id="PS52031">
    <property type="entry name" value="GG_LECTIN"/>
    <property type="match status" value="1"/>
</dbReference>
<evidence type="ECO:0000256" key="2">
    <source>
        <dbReference type="ARBA" id="ARBA00010905"/>
    </source>
</evidence>
<gene>
    <name evidence="11" type="primary">LOC108872497</name>
</gene>
<name>A0AAJ8DS41_LATCA</name>
<dbReference type="InterPro" id="IPR039477">
    <property type="entry name" value="ILEI/PANDER_dom"/>
</dbReference>
<dbReference type="Proteomes" id="UP000694890">
    <property type="component" value="Linkage group LG10"/>
</dbReference>
<reference evidence="11" key="1">
    <citation type="submission" date="2025-08" db="UniProtKB">
        <authorList>
            <consortium name="RefSeq"/>
        </authorList>
    </citation>
    <scope>IDENTIFICATION</scope>
    <source>
        <tissue evidence="11">Brain</tissue>
    </source>
</reference>
<dbReference type="AlphaFoldDB" id="A0AAJ8DS41"/>
<keyword evidence="8" id="KW-0812">Transmembrane</keyword>
<keyword evidence="4" id="KW-0732">Signal</keyword>
<evidence type="ECO:0000256" key="5">
    <source>
        <dbReference type="ARBA" id="ARBA00022734"/>
    </source>
</evidence>
<evidence type="ECO:0000256" key="7">
    <source>
        <dbReference type="PROSITE-ProRule" id="PRU01375"/>
    </source>
</evidence>
<keyword evidence="5 7" id="KW-0430">Lectin</keyword>
<evidence type="ECO:0000313" key="11">
    <source>
        <dbReference type="RefSeq" id="XP_050929070.1"/>
    </source>
</evidence>
<evidence type="ECO:0000313" key="10">
    <source>
        <dbReference type="Proteomes" id="UP000694890"/>
    </source>
</evidence>
<dbReference type="GeneID" id="108872497"/>
<dbReference type="CDD" id="cd13940">
    <property type="entry name" value="ILEI_FAM3C"/>
    <property type="match status" value="1"/>
</dbReference>
<comment type="subcellular location">
    <subcellularLocation>
        <location evidence="1">Secreted</location>
    </subcellularLocation>
</comment>
<keyword evidence="8" id="KW-1133">Transmembrane helix</keyword>
<evidence type="ECO:0000256" key="1">
    <source>
        <dbReference type="ARBA" id="ARBA00004613"/>
    </source>
</evidence>
<dbReference type="GO" id="GO:0030246">
    <property type="term" value="F:carbohydrate binding"/>
    <property type="evidence" value="ECO:0007669"/>
    <property type="project" value="UniProtKB-UniRule"/>
</dbReference>
<dbReference type="RefSeq" id="XP_050929070.1">
    <property type="nucleotide sequence ID" value="XM_051073113.1"/>
</dbReference>
<keyword evidence="6" id="KW-1015">Disulfide bond</keyword>
<dbReference type="InterPro" id="IPR039475">
    <property type="entry name" value="ILEI_FAM3C"/>
</dbReference>
<evidence type="ECO:0000256" key="8">
    <source>
        <dbReference type="SAM" id="Phobius"/>
    </source>
</evidence>
<evidence type="ECO:0000256" key="4">
    <source>
        <dbReference type="ARBA" id="ARBA00022729"/>
    </source>
</evidence>
<sequence>MGRRQNKRQTVLICTSMLVLVVVLITVVLQKYSDSFTADWRRSLSEGFSISRQTSKPTSKPSAGSCVTEKNCPGDHFSFLIRSGAANVVPPKICIQNNLVLGGVINNAGYGINVVILNGKTGEVIKTGHFDMYSGKVKPLIELLKSIEKGSIVLMASYDEPSSKLTEDARKLIAELGSSVVQSLGFRDNWVFVGGKGATVKSNFEKYLKNDNMKNKYENWPELIELTGCIPKYLD</sequence>
<proteinExistence type="inferred from homology"/>
<dbReference type="InterPro" id="IPR039220">
    <property type="entry name" value="FAM3"/>
</dbReference>
<dbReference type="Pfam" id="PF15711">
    <property type="entry name" value="ILEI"/>
    <property type="match status" value="1"/>
</dbReference>
<dbReference type="GO" id="GO:0005576">
    <property type="term" value="C:extracellular region"/>
    <property type="evidence" value="ECO:0007669"/>
    <property type="project" value="UniProtKB-SubCell"/>
</dbReference>
<evidence type="ECO:0000256" key="3">
    <source>
        <dbReference type="ARBA" id="ARBA00022525"/>
    </source>
</evidence>
<keyword evidence="8" id="KW-0472">Membrane</keyword>